<dbReference type="SMART" id="SM00487">
    <property type="entry name" value="DEXDc"/>
    <property type="match status" value="1"/>
</dbReference>
<dbReference type="KEGG" id="clg:Calag_0382"/>
<keyword evidence="5" id="KW-0347">Helicase</keyword>
<dbReference type="STRING" id="1056495.Calag_0382"/>
<sequence length="944" mass="107949">MEEIQQSIIEKLHPSIRKLINERGWNKLTDIQELSIPYILSGNNVLIMAPTGEGKTEAALLPVLSMLLNNLQNPVDVLYITPMKALINDIHKRISWWAEKLGFKVSKKHGDTPASERTKRIKQVPNILITTPESLEIDLDWAPKFRQFYKNVKYVIIDELHELLSSKRGAQLLLLLERLRYISDYDFQRIGLSATIGSPKKALDLLSGSSKREKQVISVDFSKEYKFEVKYINEENEDPWLIVAKTLTQTIEKPSLVFVNSRYIAERVKHSLETIGAKDIFVHHSSVSAQLREEAENRLKQGELSAIVCTKTLELGIDVGSVKKVIQIRSPGKVSNLIQRVGRSGHISGGLSIGDIISIGPIDFAEAISEASLAKRSFVENDIINDAPIDVIAKEILGFTLGEGPTDLNVIYDVFSQSPIFKMNNKQFNELIKYMQQNGVIKNEDGIISPGNTFYKIWKFKSKDQMKAWWSRSFSEFFTTIPEKDVFIVKNGDDTIGYVDSIYVYRNLRIGDVIRLAGGSWEIKRIDDMNGRIDVIPSSGIAEIPLWKGEGAKRNQVISKQFLRVVMGEIPNDITIDKNGLYELSKIKENYVKNKVTIDENKIIYEQHDGEHIFIYPIGSGAAEAIALILINKASKIEGLNVYYRPSFYGFSINVGNQNPFELIKSINVENLYEELNEALNKSPYLYQTLREIQLHLGKIGSIDEEKDQFLIEEAKRQVINDYLDIEGAKAFLKLLVSNEIKIINLNSGNPSPLAQGILELPAVRPWIQDLAIKIGRLLENNSLTIFEIADILELAEKTIENKLKDMRKPEYNDMRVVRFLDVDEDEYRWTLLKSLDNIVGSDEFRSYFTPKKADEPLRVYIRISPQSKPKEYIITPKFLMERLEDLEKLLPEEIYELRITSAYEYGTREDSNILHYFVNIKSLKPLILNAATYIEKKQIRRFF</sequence>
<dbReference type="RefSeq" id="WP_015232054.1">
    <property type="nucleotide sequence ID" value="NC_019791.1"/>
</dbReference>
<protein>
    <submittedName>
        <fullName evidence="5">Lhr-like helicase</fullName>
    </submittedName>
</protein>
<feature type="domain" description="Helicase ATP-binding" evidence="3">
    <location>
        <begin position="36"/>
        <end position="214"/>
    </location>
</feature>
<keyword evidence="2" id="KW-0067">ATP-binding</keyword>
<dbReference type="Pfam" id="PF00270">
    <property type="entry name" value="DEAD"/>
    <property type="match status" value="1"/>
</dbReference>
<evidence type="ECO:0000256" key="1">
    <source>
        <dbReference type="ARBA" id="ARBA00022741"/>
    </source>
</evidence>
<dbReference type="InterPro" id="IPR001650">
    <property type="entry name" value="Helicase_C-like"/>
</dbReference>
<dbReference type="GO" id="GO:0003677">
    <property type="term" value="F:DNA binding"/>
    <property type="evidence" value="ECO:0007669"/>
    <property type="project" value="TreeGrafter"/>
</dbReference>
<dbReference type="InterPro" id="IPR052511">
    <property type="entry name" value="ATP-dep_Helicase"/>
</dbReference>
<dbReference type="SUPFAM" id="SSF52540">
    <property type="entry name" value="P-loop containing nucleoside triphosphate hydrolases"/>
    <property type="match status" value="2"/>
</dbReference>
<feature type="domain" description="Helicase C-terminal" evidence="4">
    <location>
        <begin position="246"/>
        <end position="400"/>
    </location>
</feature>
<dbReference type="GeneID" id="14211642"/>
<dbReference type="Pfam" id="PF00271">
    <property type="entry name" value="Helicase_C"/>
    <property type="match status" value="1"/>
</dbReference>
<dbReference type="PROSITE" id="PS51194">
    <property type="entry name" value="HELICASE_CTER"/>
    <property type="match status" value="1"/>
</dbReference>
<evidence type="ECO:0000313" key="6">
    <source>
        <dbReference type="Proteomes" id="UP000010469"/>
    </source>
</evidence>
<keyword evidence="5" id="KW-0378">Hydrolase</keyword>
<dbReference type="GO" id="GO:0005524">
    <property type="term" value="F:ATP binding"/>
    <property type="evidence" value="ECO:0007669"/>
    <property type="project" value="UniProtKB-KW"/>
</dbReference>
<dbReference type="Gene3D" id="3.40.50.300">
    <property type="entry name" value="P-loop containing nucleotide triphosphate hydrolases"/>
    <property type="match status" value="2"/>
</dbReference>
<dbReference type="AlphaFoldDB" id="L0A8K1"/>
<dbReference type="PANTHER" id="PTHR47962:SF5">
    <property type="entry name" value="ATP-DEPENDENT HELICASE LHR-RELATED"/>
    <property type="match status" value="1"/>
</dbReference>
<dbReference type="InParanoid" id="L0A8K1"/>
<dbReference type="InterPro" id="IPR011545">
    <property type="entry name" value="DEAD/DEAH_box_helicase_dom"/>
</dbReference>
<dbReference type="InterPro" id="IPR027417">
    <property type="entry name" value="P-loop_NTPase"/>
</dbReference>
<reference evidence="6" key="1">
    <citation type="submission" date="2012-03" db="EMBL/GenBank/DDBJ databases">
        <title>Complete genome of Caldisphaera lagunensis DSM 15908.</title>
        <authorList>
            <person name="Lucas S."/>
            <person name="Copeland A."/>
            <person name="Lapidus A."/>
            <person name="Glavina del Rio T."/>
            <person name="Dalin E."/>
            <person name="Tice H."/>
            <person name="Bruce D."/>
            <person name="Goodwin L."/>
            <person name="Pitluck S."/>
            <person name="Peters L."/>
            <person name="Mikhailova N."/>
            <person name="Teshima H."/>
            <person name="Kyrpides N."/>
            <person name="Mavromatis K."/>
            <person name="Ivanova N."/>
            <person name="Brettin T."/>
            <person name="Detter J.C."/>
            <person name="Han C."/>
            <person name="Larimer F."/>
            <person name="Land M."/>
            <person name="Hauser L."/>
            <person name="Markowitz V."/>
            <person name="Cheng J.-F."/>
            <person name="Hugenholtz P."/>
            <person name="Woyke T."/>
            <person name="Wu D."/>
            <person name="Spring S."/>
            <person name="Schroeder M."/>
            <person name="Brambilla E."/>
            <person name="Klenk H.-P."/>
            <person name="Eisen J.A."/>
        </authorList>
    </citation>
    <scope>NUCLEOTIDE SEQUENCE [LARGE SCALE GENOMIC DNA]</scope>
    <source>
        <strain evidence="6">DSM 15908 / JCM 11604 / IC-154</strain>
    </source>
</reference>
<dbReference type="HOGENOM" id="CLU_002025_0_0_2"/>
<dbReference type="OrthoDB" id="372104at2157"/>
<name>L0A8K1_CALLD</name>
<dbReference type="PROSITE" id="PS51192">
    <property type="entry name" value="HELICASE_ATP_BIND_1"/>
    <property type="match status" value="1"/>
</dbReference>
<gene>
    <name evidence="5" type="ordered locus">Calag_0382</name>
</gene>
<dbReference type="InterPro" id="IPR013701">
    <property type="entry name" value="Lhr-like_DEAD/DEAH_assoc"/>
</dbReference>
<dbReference type="Proteomes" id="UP000010469">
    <property type="component" value="Chromosome"/>
</dbReference>
<evidence type="ECO:0000259" key="4">
    <source>
        <dbReference type="PROSITE" id="PS51194"/>
    </source>
</evidence>
<dbReference type="Pfam" id="PF08494">
    <property type="entry name" value="DEAD_assoc"/>
    <property type="match status" value="2"/>
</dbReference>
<dbReference type="eggNOG" id="arCOG00557">
    <property type="taxonomic scope" value="Archaea"/>
</dbReference>
<dbReference type="GO" id="GO:0016887">
    <property type="term" value="F:ATP hydrolysis activity"/>
    <property type="evidence" value="ECO:0007669"/>
    <property type="project" value="TreeGrafter"/>
</dbReference>
<keyword evidence="1" id="KW-0547">Nucleotide-binding</keyword>
<evidence type="ECO:0000313" key="5">
    <source>
        <dbReference type="EMBL" id="AFZ70156.1"/>
    </source>
</evidence>
<organism evidence="5 6">
    <name type="scientific">Caldisphaera lagunensis (strain DSM 15908 / JCM 11604 / ANMR 0165 / IC-154)</name>
    <dbReference type="NCBI Taxonomy" id="1056495"/>
    <lineage>
        <taxon>Archaea</taxon>
        <taxon>Thermoproteota</taxon>
        <taxon>Thermoprotei</taxon>
        <taxon>Acidilobales</taxon>
        <taxon>Caldisphaeraceae</taxon>
        <taxon>Caldisphaera</taxon>
    </lineage>
</organism>
<evidence type="ECO:0000256" key="2">
    <source>
        <dbReference type="ARBA" id="ARBA00022840"/>
    </source>
</evidence>
<accession>L0A8K1</accession>
<evidence type="ECO:0000259" key="3">
    <source>
        <dbReference type="PROSITE" id="PS51192"/>
    </source>
</evidence>
<dbReference type="PANTHER" id="PTHR47962">
    <property type="entry name" value="ATP-DEPENDENT HELICASE LHR-RELATED-RELATED"/>
    <property type="match status" value="1"/>
</dbReference>
<dbReference type="GO" id="GO:0004386">
    <property type="term" value="F:helicase activity"/>
    <property type="evidence" value="ECO:0007669"/>
    <property type="project" value="UniProtKB-KW"/>
</dbReference>
<proteinExistence type="predicted"/>
<dbReference type="InterPro" id="IPR014001">
    <property type="entry name" value="Helicase_ATP-bd"/>
</dbReference>
<dbReference type="GO" id="GO:0140097">
    <property type="term" value="F:catalytic activity, acting on DNA"/>
    <property type="evidence" value="ECO:0007669"/>
    <property type="project" value="UniProtKB-ARBA"/>
</dbReference>
<dbReference type="SMART" id="SM00490">
    <property type="entry name" value="HELICc"/>
    <property type="match status" value="1"/>
</dbReference>
<dbReference type="EMBL" id="CP003378">
    <property type="protein sequence ID" value="AFZ70156.1"/>
    <property type="molecule type" value="Genomic_DNA"/>
</dbReference>
<keyword evidence="6" id="KW-1185">Reference proteome</keyword>
<dbReference type="FunCoup" id="L0A8K1">
    <property type="interactions" value="4"/>
</dbReference>